<evidence type="ECO:0000256" key="5">
    <source>
        <dbReference type="ARBA" id="ARBA00022801"/>
    </source>
</evidence>
<keyword evidence="6" id="KW-0119">Carbohydrate metabolism</keyword>
<dbReference type="SUPFAM" id="SSF53474">
    <property type="entry name" value="alpha/beta-Hydrolases"/>
    <property type="match status" value="1"/>
</dbReference>
<dbReference type="Gene3D" id="3.40.50.1820">
    <property type="entry name" value="alpha/beta hydrolase"/>
    <property type="match status" value="1"/>
</dbReference>
<evidence type="ECO:0000256" key="2">
    <source>
        <dbReference type="ARBA" id="ARBA00022525"/>
    </source>
</evidence>
<sequence>MLKKLLIITIVLQCFVVKAQLISDSLLIDNHYRVFLYNKPKSTQTGASLVFAMHGSGGKPQDMVEKGEKLETKSVADNFIIAYPAGYKHYWNECRKASTAAANVENISEVAFFTGMIKYFKDKFQINEKHVFATGFSGGGHMSYSLGLTMTSKIKAISAIVANLPTPENMDCVESKMPLAVMITNGTADQTNPYNGGEVKIPGVSLGTVRATEQSFQYWANLDGYKGNPVKSIVPDADTSNDITIEKYTYKKKGQPEVTLLKVINGKHQWLTDMDVLEESWKFFKRQIE</sequence>
<keyword evidence="5" id="KW-0378">Hydrolase</keyword>
<keyword evidence="2" id="KW-0964">Secreted</keyword>
<evidence type="ECO:0000256" key="4">
    <source>
        <dbReference type="ARBA" id="ARBA00022729"/>
    </source>
</evidence>
<dbReference type="InterPro" id="IPR029058">
    <property type="entry name" value="AB_hydrolase_fold"/>
</dbReference>
<dbReference type="EMBL" id="JACYGY010000001">
    <property type="protein sequence ID" value="MBE9464210.1"/>
    <property type="molecule type" value="Genomic_DNA"/>
</dbReference>
<reference evidence="9" key="1">
    <citation type="submission" date="2023-07" db="EMBL/GenBank/DDBJ databases">
        <title>Dyadobacter sp. nov 'subterranea' isolated from contaminted grondwater.</title>
        <authorList>
            <person name="Szabo I."/>
            <person name="Al-Omari J."/>
            <person name="Szerdahelyi S.G."/>
            <person name="Rado J."/>
        </authorList>
    </citation>
    <scope>NUCLEOTIDE SEQUENCE [LARGE SCALE GENOMIC DNA]</scope>
    <source>
        <strain evidence="9">UP-52</strain>
    </source>
</reference>
<keyword evidence="9" id="KW-1185">Reference proteome</keyword>
<evidence type="ECO:0000256" key="1">
    <source>
        <dbReference type="ARBA" id="ARBA00004613"/>
    </source>
</evidence>
<dbReference type="PANTHER" id="PTHR38050">
    <property type="match status" value="1"/>
</dbReference>
<gene>
    <name evidence="8" type="ORF">IEE83_20175</name>
</gene>
<evidence type="ECO:0000256" key="3">
    <source>
        <dbReference type="ARBA" id="ARBA00022651"/>
    </source>
</evidence>
<dbReference type="PANTHER" id="PTHR38050:SF2">
    <property type="entry name" value="FERULOYL ESTERASE C-RELATED"/>
    <property type="match status" value="1"/>
</dbReference>
<comment type="subcellular location">
    <subcellularLocation>
        <location evidence="1">Secreted</location>
    </subcellularLocation>
</comment>
<accession>A0ABR9WFD7</accession>
<dbReference type="InterPro" id="IPR043595">
    <property type="entry name" value="FaeB/C/D"/>
</dbReference>
<dbReference type="RefSeq" id="WP_194122285.1">
    <property type="nucleotide sequence ID" value="NZ_JACYGY010000001.1"/>
</dbReference>
<proteinExistence type="predicted"/>
<keyword evidence="7" id="KW-0624">Polysaccharide degradation</keyword>
<evidence type="ECO:0000313" key="9">
    <source>
        <dbReference type="Proteomes" id="UP000634134"/>
    </source>
</evidence>
<protein>
    <submittedName>
        <fullName evidence="8">Poly(3-hydroxybutyrate) depolymerase</fullName>
    </submittedName>
</protein>
<evidence type="ECO:0000256" key="6">
    <source>
        <dbReference type="ARBA" id="ARBA00023277"/>
    </source>
</evidence>
<evidence type="ECO:0000313" key="8">
    <source>
        <dbReference type="EMBL" id="MBE9464210.1"/>
    </source>
</evidence>
<name>A0ABR9WFD7_9BACT</name>
<keyword evidence="4" id="KW-0732">Signal</keyword>
<evidence type="ECO:0000256" key="7">
    <source>
        <dbReference type="ARBA" id="ARBA00023326"/>
    </source>
</evidence>
<comment type="caution">
    <text evidence="8">The sequence shown here is derived from an EMBL/GenBank/DDBJ whole genome shotgun (WGS) entry which is preliminary data.</text>
</comment>
<keyword evidence="3" id="KW-0858">Xylan degradation</keyword>
<dbReference type="Proteomes" id="UP000634134">
    <property type="component" value="Unassembled WGS sequence"/>
</dbReference>
<organism evidence="8 9">
    <name type="scientific">Dyadobacter subterraneus</name>
    <dbReference type="NCBI Taxonomy" id="2773304"/>
    <lineage>
        <taxon>Bacteria</taxon>
        <taxon>Pseudomonadati</taxon>
        <taxon>Bacteroidota</taxon>
        <taxon>Cytophagia</taxon>
        <taxon>Cytophagales</taxon>
        <taxon>Spirosomataceae</taxon>
        <taxon>Dyadobacter</taxon>
    </lineage>
</organism>